<evidence type="ECO:0000256" key="9">
    <source>
        <dbReference type="ARBA" id="ARBA00022777"/>
    </source>
</evidence>
<dbReference type="FunFam" id="1.10.510.10:FF:000571">
    <property type="entry name" value="Maternal embryonic leucine zipper kinase"/>
    <property type="match status" value="1"/>
</dbReference>
<evidence type="ECO:0000313" key="20">
    <source>
        <dbReference type="Proteomes" id="UP001178507"/>
    </source>
</evidence>
<dbReference type="AlphaFoldDB" id="A0AA36J7K5"/>
<keyword evidence="9" id="KW-0418">Kinase</keyword>
<feature type="domain" description="EF-hand" evidence="18">
    <location>
        <begin position="562"/>
        <end position="597"/>
    </location>
</feature>
<dbReference type="PROSITE" id="PS50222">
    <property type="entry name" value="EF_HAND_2"/>
    <property type="match status" value="5"/>
</dbReference>
<dbReference type="PROSITE" id="PS50011">
    <property type="entry name" value="PROTEIN_KINASE_DOM"/>
    <property type="match status" value="1"/>
</dbReference>
<protein>
    <recommendedName>
        <fullName evidence="3">non-specific serine/threonine protein kinase</fullName>
        <ecNumber evidence="3">2.7.11.1</ecNumber>
    </recommendedName>
</protein>
<name>A0AA36J7K5_9DINO</name>
<dbReference type="PROSITE" id="PS00018">
    <property type="entry name" value="EF_HAND_1"/>
    <property type="match status" value="4"/>
</dbReference>
<feature type="domain" description="EF-hand" evidence="18">
    <location>
        <begin position="600"/>
        <end position="631"/>
    </location>
</feature>
<dbReference type="CDD" id="cd00051">
    <property type="entry name" value="EFh"/>
    <property type="match status" value="1"/>
</dbReference>
<evidence type="ECO:0000256" key="10">
    <source>
        <dbReference type="ARBA" id="ARBA00022837"/>
    </source>
</evidence>
<dbReference type="PROSITE" id="PS00108">
    <property type="entry name" value="PROTEIN_KINASE_ST"/>
    <property type="match status" value="1"/>
</dbReference>
<dbReference type="FunFam" id="3.30.200.20:FF:000315">
    <property type="entry name" value="Calcium-dependent protein kinase 3"/>
    <property type="match status" value="1"/>
</dbReference>
<gene>
    <name evidence="19" type="ORF">EVOR1521_LOCUS24299</name>
</gene>
<dbReference type="InterPro" id="IPR050205">
    <property type="entry name" value="CDPK_Ser/Thr_kinases"/>
</dbReference>
<comment type="catalytic activity">
    <reaction evidence="13">
        <text>L-threonyl-[protein] + ATP = O-phospho-L-threonyl-[protein] + ADP + H(+)</text>
        <dbReference type="Rhea" id="RHEA:46608"/>
        <dbReference type="Rhea" id="RHEA-COMP:11060"/>
        <dbReference type="Rhea" id="RHEA-COMP:11605"/>
        <dbReference type="ChEBI" id="CHEBI:15378"/>
        <dbReference type="ChEBI" id="CHEBI:30013"/>
        <dbReference type="ChEBI" id="CHEBI:30616"/>
        <dbReference type="ChEBI" id="CHEBI:61977"/>
        <dbReference type="ChEBI" id="CHEBI:456216"/>
        <dbReference type="EC" id="2.7.11.1"/>
    </reaction>
</comment>
<dbReference type="EC" id="2.7.11.1" evidence="3"/>
<accession>A0AA36J7K5</accession>
<evidence type="ECO:0000256" key="12">
    <source>
        <dbReference type="ARBA" id="ARBA00024334"/>
    </source>
</evidence>
<dbReference type="GO" id="GO:0005524">
    <property type="term" value="F:ATP binding"/>
    <property type="evidence" value="ECO:0007669"/>
    <property type="project" value="UniProtKB-UniRule"/>
</dbReference>
<evidence type="ECO:0000256" key="5">
    <source>
        <dbReference type="ARBA" id="ARBA00022679"/>
    </source>
</evidence>
<dbReference type="GO" id="GO:0004674">
    <property type="term" value="F:protein serine/threonine kinase activity"/>
    <property type="evidence" value="ECO:0007669"/>
    <property type="project" value="UniProtKB-KW"/>
</dbReference>
<feature type="domain" description="EF-hand" evidence="18">
    <location>
        <begin position="632"/>
        <end position="667"/>
    </location>
</feature>
<evidence type="ECO:0000259" key="18">
    <source>
        <dbReference type="PROSITE" id="PS50222"/>
    </source>
</evidence>
<evidence type="ECO:0000256" key="3">
    <source>
        <dbReference type="ARBA" id="ARBA00012513"/>
    </source>
</evidence>
<keyword evidence="10" id="KW-0106">Calcium</keyword>
<keyword evidence="11 15" id="KW-0067">ATP-binding</keyword>
<dbReference type="PANTHER" id="PTHR24349">
    <property type="entry name" value="SERINE/THREONINE-PROTEIN KINASE"/>
    <property type="match status" value="1"/>
</dbReference>
<feature type="region of interest" description="Disordered" evidence="16">
    <location>
        <begin position="700"/>
        <end position="722"/>
    </location>
</feature>
<evidence type="ECO:0000256" key="11">
    <source>
        <dbReference type="ARBA" id="ARBA00022840"/>
    </source>
</evidence>
<dbReference type="SUPFAM" id="SSF56112">
    <property type="entry name" value="Protein kinase-like (PK-like)"/>
    <property type="match status" value="1"/>
</dbReference>
<comment type="caution">
    <text evidence="19">The sequence shown here is derived from an EMBL/GenBank/DDBJ whole genome shotgun (WGS) entry which is preliminary data.</text>
</comment>
<keyword evidence="4" id="KW-0723">Serine/threonine-protein kinase</keyword>
<feature type="binding site" evidence="15">
    <location>
        <position position="291"/>
    </location>
    <ligand>
        <name>ATP</name>
        <dbReference type="ChEBI" id="CHEBI:30616"/>
    </ligand>
</feature>
<evidence type="ECO:0000256" key="14">
    <source>
        <dbReference type="ARBA" id="ARBA00048679"/>
    </source>
</evidence>
<evidence type="ECO:0000256" key="16">
    <source>
        <dbReference type="SAM" id="MobiDB-lite"/>
    </source>
</evidence>
<evidence type="ECO:0000259" key="17">
    <source>
        <dbReference type="PROSITE" id="PS50011"/>
    </source>
</evidence>
<keyword evidence="20" id="KW-1185">Reference proteome</keyword>
<dbReference type="Gene3D" id="1.10.238.10">
    <property type="entry name" value="EF-hand"/>
    <property type="match status" value="2"/>
</dbReference>
<feature type="region of interest" description="Disordered" evidence="16">
    <location>
        <begin position="1"/>
        <end position="21"/>
    </location>
</feature>
<organism evidence="19 20">
    <name type="scientific">Effrenium voratum</name>
    <dbReference type="NCBI Taxonomy" id="2562239"/>
    <lineage>
        <taxon>Eukaryota</taxon>
        <taxon>Sar</taxon>
        <taxon>Alveolata</taxon>
        <taxon>Dinophyceae</taxon>
        <taxon>Suessiales</taxon>
        <taxon>Symbiodiniaceae</taxon>
        <taxon>Effrenium</taxon>
    </lineage>
</organism>
<dbReference type="InterPro" id="IPR011009">
    <property type="entry name" value="Kinase-like_dom_sf"/>
</dbReference>
<dbReference type="Proteomes" id="UP001178507">
    <property type="component" value="Unassembled WGS sequence"/>
</dbReference>
<dbReference type="Gene3D" id="3.30.200.20">
    <property type="entry name" value="Phosphorylase Kinase, domain 1"/>
    <property type="match status" value="1"/>
</dbReference>
<evidence type="ECO:0000256" key="13">
    <source>
        <dbReference type="ARBA" id="ARBA00047899"/>
    </source>
</evidence>
<keyword evidence="7" id="KW-0677">Repeat</keyword>
<evidence type="ECO:0000256" key="4">
    <source>
        <dbReference type="ARBA" id="ARBA00022527"/>
    </source>
</evidence>
<feature type="domain" description="EF-hand" evidence="18">
    <location>
        <begin position="156"/>
        <end position="191"/>
    </location>
</feature>
<evidence type="ECO:0000256" key="6">
    <source>
        <dbReference type="ARBA" id="ARBA00022723"/>
    </source>
</evidence>
<dbReference type="EMBL" id="CAUJNA010003398">
    <property type="protein sequence ID" value="CAJ1401087.1"/>
    <property type="molecule type" value="Genomic_DNA"/>
</dbReference>
<dbReference type="SMART" id="SM00054">
    <property type="entry name" value="EFh"/>
    <property type="match status" value="5"/>
</dbReference>
<dbReference type="InterPro" id="IPR000719">
    <property type="entry name" value="Prot_kinase_dom"/>
</dbReference>
<reference evidence="19" key="1">
    <citation type="submission" date="2023-08" db="EMBL/GenBank/DDBJ databases">
        <authorList>
            <person name="Chen Y."/>
            <person name="Shah S."/>
            <person name="Dougan E. K."/>
            <person name="Thang M."/>
            <person name="Chan C."/>
        </authorList>
    </citation>
    <scope>NUCLEOTIDE SEQUENCE</scope>
</reference>
<dbReference type="InterPro" id="IPR002048">
    <property type="entry name" value="EF_hand_dom"/>
</dbReference>
<dbReference type="InterPro" id="IPR018247">
    <property type="entry name" value="EF_Hand_1_Ca_BS"/>
</dbReference>
<evidence type="ECO:0000256" key="2">
    <source>
        <dbReference type="ARBA" id="ARBA00011245"/>
    </source>
</evidence>
<dbReference type="Pfam" id="PF00069">
    <property type="entry name" value="Pkinase"/>
    <property type="match status" value="1"/>
</dbReference>
<proteinExistence type="inferred from homology"/>
<comment type="similarity">
    <text evidence="12">Belongs to the protein kinase superfamily. Ser/Thr protein kinase family. CDPK subfamily.</text>
</comment>
<dbReference type="InterPro" id="IPR008271">
    <property type="entry name" value="Ser/Thr_kinase_AS"/>
</dbReference>
<dbReference type="InterPro" id="IPR017441">
    <property type="entry name" value="Protein_kinase_ATP_BS"/>
</dbReference>
<dbReference type="PROSITE" id="PS00107">
    <property type="entry name" value="PROTEIN_KINASE_ATP"/>
    <property type="match status" value="1"/>
</dbReference>
<dbReference type="Gene3D" id="1.10.510.10">
    <property type="entry name" value="Transferase(Phosphotransferase) domain 1"/>
    <property type="match status" value="1"/>
</dbReference>
<keyword evidence="5" id="KW-0808">Transferase</keyword>
<dbReference type="GO" id="GO:0005509">
    <property type="term" value="F:calcium ion binding"/>
    <property type="evidence" value="ECO:0007669"/>
    <property type="project" value="InterPro"/>
</dbReference>
<evidence type="ECO:0000256" key="8">
    <source>
        <dbReference type="ARBA" id="ARBA00022741"/>
    </source>
</evidence>
<comment type="cofactor">
    <cofactor evidence="1">
        <name>Mg(2+)</name>
        <dbReference type="ChEBI" id="CHEBI:18420"/>
    </cofactor>
</comment>
<feature type="domain" description="EF-hand" evidence="18">
    <location>
        <begin position="197"/>
        <end position="232"/>
    </location>
</feature>
<comment type="subunit">
    <text evidence="2">Monomer.</text>
</comment>
<evidence type="ECO:0000256" key="15">
    <source>
        <dbReference type="PROSITE-ProRule" id="PRU10141"/>
    </source>
</evidence>
<evidence type="ECO:0000313" key="19">
    <source>
        <dbReference type="EMBL" id="CAJ1401087.1"/>
    </source>
</evidence>
<keyword evidence="8 15" id="KW-0547">Nucleotide-binding</keyword>
<keyword evidence="6" id="KW-0479">Metal-binding</keyword>
<evidence type="ECO:0000256" key="7">
    <source>
        <dbReference type="ARBA" id="ARBA00022737"/>
    </source>
</evidence>
<dbReference type="Pfam" id="PF13499">
    <property type="entry name" value="EF-hand_7"/>
    <property type="match status" value="2"/>
</dbReference>
<feature type="domain" description="Protein kinase" evidence="17">
    <location>
        <begin position="258"/>
        <end position="520"/>
    </location>
</feature>
<dbReference type="InterPro" id="IPR011992">
    <property type="entry name" value="EF-hand-dom_pair"/>
</dbReference>
<comment type="catalytic activity">
    <reaction evidence="14">
        <text>L-seryl-[protein] + ATP = O-phospho-L-seryl-[protein] + ADP + H(+)</text>
        <dbReference type="Rhea" id="RHEA:17989"/>
        <dbReference type="Rhea" id="RHEA-COMP:9863"/>
        <dbReference type="Rhea" id="RHEA-COMP:11604"/>
        <dbReference type="ChEBI" id="CHEBI:15378"/>
        <dbReference type="ChEBI" id="CHEBI:29999"/>
        <dbReference type="ChEBI" id="CHEBI:30616"/>
        <dbReference type="ChEBI" id="CHEBI:83421"/>
        <dbReference type="ChEBI" id="CHEBI:456216"/>
        <dbReference type="EC" id="2.7.11.1"/>
    </reaction>
</comment>
<dbReference type="SMART" id="SM00220">
    <property type="entry name" value="S_TKc"/>
    <property type="match status" value="1"/>
</dbReference>
<dbReference type="SUPFAM" id="SSF47473">
    <property type="entry name" value="EF-hand"/>
    <property type="match status" value="2"/>
</dbReference>
<sequence length="722" mass="80869">MGYRNGGPWGSEPVKKLEPVKDEQRFSTTYSKNFGIGNSLSSKSIVNPPKKLLFPQSNVGSSLRSPVMSVSMGLGPPAPPNTLNQSASMVTASGTMNRSISAGALQLAGKSLAEEASRSLRTETTGMPSPSSSLVLKTFQTRDMRRKCLELLARPDLKSLATDIFKRSDADDSGQLDFNEIHRVLEQLHGDMDLPKPNHAMVESLLKRFDTNGSKSLSESEFFELLISQLRRSAFDRGSVLGREFFLTKNQRDIWEVYRREKQLGTGSFGTAYKAKHIKTGEERVVKAVKKSRTALPLDEIEQEILIMRQVDHPHIVRLFEWYEDGNRIYLVLDYLKGGSLKDTIVQLNKKDERGLKEAWIRDVIQQVAGALAYCHSLRLIHKDMKDENIMLLEKQQNWEKPHAVIIDLGVAEMFSVADPAGRFIGGTPTTMAPEVWLGNFGPKCDTWSLGCILYELCTGSMPFMATTIHASAWTRLHKRGPRWDDMKTCADSKVLCKAMLQYHEADRPSMQQVLEFPYFQTAAHELKFVPPQSYAGFLSVHKMHRARQGLLLEIASRLPISRAGEIMRMFAEVDQDRTGTITLDELTSYFDKIGVQHLDLAKTFKALDVDKDGTLSFSEFTSGALLLYQDSLEDELHVLFSGCDKDNDGILNGDEAEEFLQSVRAATDLGSKSSREIEGFLRSGQVTFQQLKDFLVAPIGSRPSSTSSRRSHRSQHSQGSR</sequence>
<evidence type="ECO:0000256" key="1">
    <source>
        <dbReference type="ARBA" id="ARBA00001946"/>
    </source>
</evidence>